<gene>
    <name evidence="4" type="ORF">ACFP57_10670</name>
</gene>
<dbReference type="InterPro" id="IPR018197">
    <property type="entry name" value="Glycerate_kinase_RE-like"/>
</dbReference>
<dbReference type="SUPFAM" id="SSF110738">
    <property type="entry name" value="Glycerate kinase I"/>
    <property type="match status" value="1"/>
</dbReference>
<proteinExistence type="inferred from homology"/>
<dbReference type="InterPro" id="IPR004381">
    <property type="entry name" value="Glycerate_kinase"/>
</dbReference>
<dbReference type="Gene3D" id="3.90.1510.10">
    <property type="entry name" value="Glycerate kinase, domain 2"/>
    <property type="match status" value="1"/>
</dbReference>
<dbReference type="PANTHER" id="PTHR21599:SF0">
    <property type="entry name" value="GLYCERATE KINASE"/>
    <property type="match status" value="1"/>
</dbReference>
<dbReference type="RefSeq" id="WP_343885727.1">
    <property type="nucleotide sequence ID" value="NZ_BAAAKI010000010.1"/>
</dbReference>
<accession>A0ABW1X1U4</accession>
<dbReference type="EMBL" id="JBHSUA010000020">
    <property type="protein sequence ID" value="MFC6397440.1"/>
    <property type="molecule type" value="Genomic_DNA"/>
</dbReference>
<evidence type="ECO:0000313" key="4">
    <source>
        <dbReference type="EMBL" id="MFC6397440.1"/>
    </source>
</evidence>
<evidence type="ECO:0000256" key="1">
    <source>
        <dbReference type="ARBA" id="ARBA00006284"/>
    </source>
</evidence>
<dbReference type="GO" id="GO:0016301">
    <property type="term" value="F:kinase activity"/>
    <property type="evidence" value="ECO:0007669"/>
    <property type="project" value="UniProtKB-KW"/>
</dbReference>
<keyword evidence="5" id="KW-1185">Reference proteome</keyword>
<comment type="caution">
    <text evidence="4">The sequence shown here is derived from an EMBL/GenBank/DDBJ whole genome shotgun (WGS) entry which is preliminary data.</text>
</comment>
<keyword evidence="2" id="KW-0808">Transferase</keyword>
<dbReference type="Proteomes" id="UP001596266">
    <property type="component" value="Unassembled WGS sequence"/>
</dbReference>
<dbReference type="InterPro" id="IPR018193">
    <property type="entry name" value="Glyc_kinase_flavodox-like_fold"/>
</dbReference>
<comment type="similarity">
    <text evidence="1">Belongs to the glycerate kinase type-1 family.</text>
</comment>
<evidence type="ECO:0000256" key="2">
    <source>
        <dbReference type="ARBA" id="ARBA00022679"/>
    </source>
</evidence>
<dbReference type="Pfam" id="PF02595">
    <property type="entry name" value="Gly_kinase"/>
    <property type="match status" value="1"/>
</dbReference>
<protein>
    <submittedName>
        <fullName evidence="4">Glycerate kinase</fullName>
    </submittedName>
</protein>
<keyword evidence="3 4" id="KW-0418">Kinase</keyword>
<organism evidence="4 5">
    <name type="scientific">Luteococcus sanguinis</name>
    <dbReference type="NCBI Taxonomy" id="174038"/>
    <lineage>
        <taxon>Bacteria</taxon>
        <taxon>Bacillati</taxon>
        <taxon>Actinomycetota</taxon>
        <taxon>Actinomycetes</taxon>
        <taxon>Propionibacteriales</taxon>
        <taxon>Propionibacteriaceae</taxon>
        <taxon>Luteococcus</taxon>
    </lineage>
</organism>
<dbReference type="PANTHER" id="PTHR21599">
    <property type="entry name" value="GLYCERATE KINASE"/>
    <property type="match status" value="1"/>
</dbReference>
<evidence type="ECO:0000313" key="5">
    <source>
        <dbReference type="Proteomes" id="UP001596266"/>
    </source>
</evidence>
<sequence length="329" mass="33356">MRVVIVSAPFEGLSSRQTGTALARAWSDLGAEVAVVPTADLVSDATASSFAQSLADLGGPAAACPSAVAEPNAWSTASSSAAVFLLPSEGDLVIADAWPAVRWHDGGAGLAHRLGVRGDRPLDAGGRALAGVTSVDLGPARAALDGRRLVLATTAEELAKSLTGLRGITSVLGHERHDDPALMLATDQALVDWCAALGRPDLASAPAAGACGGVGAIVLALGGEVVTAPQHLAERAGLAATIGHADLVVVGYDKLEFGTKGGDLLPLVTELAGDAMRPVVVVARTNFISARELRTMGVEAGYALAPEGVVPTADEVTESVRGIARTWCW</sequence>
<reference evidence="5" key="1">
    <citation type="journal article" date="2019" name="Int. J. Syst. Evol. Microbiol.">
        <title>The Global Catalogue of Microorganisms (GCM) 10K type strain sequencing project: providing services to taxonomists for standard genome sequencing and annotation.</title>
        <authorList>
            <consortium name="The Broad Institute Genomics Platform"/>
            <consortium name="The Broad Institute Genome Sequencing Center for Infectious Disease"/>
            <person name="Wu L."/>
            <person name="Ma J."/>
        </authorList>
    </citation>
    <scope>NUCLEOTIDE SEQUENCE [LARGE SCALE GENOMIC DNA]</scope>
    <source>
        <strain evidence="5">CGMCC 1.15277</strain>
    </source>
</reference>
<dbReference type="Gene3D" id="3.40.50.10350">
    <property type="entry name" value="Glycerate kinase, domain 1"/>
    <property type="match status" value="1"/>
</dbReference>
<name>A0ABW1X1U4_9ACTN</name>
<evidence type="ECO:0000256" key="3">
    <source>
        <dbReference type="ARBA" id="ARBA00022777"/>
    </source>
</evidence>
<dbReference type="InterPro" id="IPR036129">
    <property type="entry name" value="Glycerate_kinase_sf"/>
</dbReference>